<dbReference type="Proteomes" id="UP000053732">
    <property type="component" value="Unassembled WGS sequence"/>
</dbReference>
<gene>
    <name evidence="1" type="ORF">PCAMFM013_S062g000019</name>
</gene>
<organism evidence="1 2">
    <name type="scientific">Penicillium camemberti (strain FM 013)</name>
    <dbReference type="NCBI Taxonomy" id="1429867"/>
    <lineage>
        <taxon>Eukaryota</taxon>
        <taxon>Fungi</taxon>
        <taxon>Dikarya</taxon>
        <taxon>Ascomycota</taxon>
        <taxon>Pezizomycotina</taxon>
        <taxon>Eurotiomycetes</taxon>
        <taxon>Eurotiomycetidae</taxon>
        <taxon>Eurotiales</taxon>
        <taxon>Aspergillaceae</taxon>
        <taxon>Penicillium</taxon>
    </lineage>
</organism>
<reference evidence="1 2" key="1">
    <citation type="journal article" date="2014" name="Nat. Commun.">
        <title>Multiple recent horizontal transfers of a large genomic region in cheese making fungi.</title>
        <authorList>
            <person name="Cheeseman K."/>
            <person name="Ropars J."/>
            <person name="Renault P."/>
            <person name="Dupont J."/>
            <person name="Gouzy J."/>
            <person name="Branca A."/>
            <person name="Abraham A.L."/>
            <person name="Ceppi M."/>
            <person name="Conseiller E."/>
            <person name="Debuchy R."/>
            <person name="Malagnac F."/>
            <person name="Goarin A."/>
            <person name="Silar P."/>
            <person name="Lacoste S."/>
            <person name="Sallet E."/>
            <person name="Bensimon A."/>
            <person name="Giraud T."/>
            <person name="Brygoo Y."/>
        </authorList>
    </citation>
    <scope>NUCLEOTIDE SEQUENCE [LARGE SCALE GENOMIC DNA]</scope>
    <source>
        <strain evidence="2">FM 013</strain>
    </source>
</reference>
<dbReference type="EMBL" id="HG793195">
    <property type="protein sequence ID" value="CRL30880.1"/>
    <property type="molecule type" value="Genomic_DNA"/>
</dbReference>
<name>A0A0G4PWY2_PENC3</name>
<protein>
    <submittedName>
        <fullName evidence="1">Str. FM013</fullName>
    </submittedName>
</protein>
<dbReference type="AlphaFoldDB" id="A0A0G4PWY2"/>
<evidence type="ECO:0000313" key="1">
    <source>
        <dbReference type="EMBL" id="CRL30880.1"/>
    </source>
</evidence>
<evidence type="ECO:0000313" key="2">
    <source>
        <dbReference type="Proteomes" id="UP000053732"/>
    </source>
</evidence>
<sequence length="49" mass="5581">MPYREVGDLRSTRIGRTYLEAFVETVLENLAKYIVNRVRSIGPCQAHAS</sequence>
<keyword evidence="2" id="KW-1185">Reference proteome</keyword>
<accession>A0A0G4PWY2</accession>
<proteinExistence type="predicted"/>